<evidence type="ECO:0000313" key="2">
    <source>
        <dbReference type="EMBL" id="OAQ91072.1"/>
    </source>
</evidence>
<organism evidence="2 3">
    <name type="scientific">Purpureocillium lilacinum</name>
    <name type="common">Paecilomyces lilacinus</name>
    <dbReference type="NCBI Taxonomy" id="33203"/>
    <lineage>
        <taxon>Eukaryota</taxon>
        <taxon>Fungi</taxon>
        <taxon>Dikarya</taxon>
        <taxon>Ascomycota</taxon>
        <taxon>Pezizomycotina</taxon>
        <taxon>Sordariomycetes</taxon>
        <taxon>Hypocreomycetidae</taxon>
        <taxon>Hypocreales</taxon>
        <taxon>Ophiocordycipitaceae</taxon>
        <taxon>Purpureocillium</taxon>
    </lineage>
</organism>
<evidence type="ECO:0000256" key="1">
    <source>
        <dbReference type="SAM" id="MobiDB-lite"/>
    </source>
</evidence>
<reference evidence="2 3" key="1">
    <citation type="submission" date="2016-02" db="EMBL/GenBank/DDBJ databases">
        <title>Biosynthesis of antibiotic leucinostatins and their inhibition on Phytophthora in bio-control Purpureocillium lilacinum.</title>
        <authorList>
            <person name="Wang G."/>
            <person name="Liu Z."/>
            <person name="Lin R."/>
            <person name="Li E."/>
            <person name="Mao Z."/>
            <person name="Ling J."/>
            <person name="Yin W."/>
            <person name="Xie B."/>
        </authorList>
    </citation>
    <scope>NUCLEOTIDE SEQUENCE [LARGE SCALE GENOMIC DNA]</scope>
    <source>
        <strain evidence="2">PLFJ-1</strain>
    </source>
</reference>
<evidence type="ECO:0000313" key="3">
    <source>
        <dbReference type="Proteomes" id="UP000078340"/>
    </source>
</evidence>
<proteinExistence type="predicted"/>
<name>A0A179HMH2_PURLI</name>
<dbReference type="Proteomes" id="UP000078340">
    <property type="component" value="Unassembled WGS sequence"/>
</dbReference>
<feature type="region of interest" description="Disordered" evidence="1">
    <location>
        <begin position="1"/>
        <end position="23"/>
    </location>
</feature>
<accession>A0A179HMH2</accession>
<dbReference type="AlphaFoldDB" id="A0A179HMH2"/>
<sequence length="116" mass="12807">MPGQDMARHALSRSQNSNAPFPARHLRHAVSHAGRPFRLPVWSSRASLVRDARRPVAVHPVTTTPFVPPSSQLSPWTPLVSFLCVALLHREPIAAATITTTPLLFFPVFSRQVQGQ</sequence>
<dbReference type="EMBL" id="LSBI01000004">
    <property type="protein sequence ID" value="OAQ91072.1"/>
    <property type="molecule type" value="Genomic_DNA"/>
</dbReference>
<protein>
    <submittedName>
        <fullName evidence="2">Uncharacterized protein</fullName>
    </submittedName>
</protein>
<gene>
    <name evidence="2" type="ORF">VFPFJ_05231</name>
</gene>
<comment type="caution">
    <text evidence="2">The sequence shown here is derived from an EMBL/GenBank/DDBJ whole genome shotgun (WGS) entry which is preliminary data.</text>
</comment>